<dbReference type="NCBIfam" id="TIGR01733">
    <property type="entry name" value="AA-adenyl-dom"/>
    <property type="match status" value="1"/>
</dbReference>
<feature type="domain" description="AMP-dependent synthetase/ligase" evidence="5">
    <location>
        <begin position="496"/>
        <end position="846"/>
    </location>
</feature>
<dbReference type="Gene3D" id="3.30.559.10">
    <property type="entry name" value="Chloramphenicol acetyltransferase-like domain"/>
    <property type="match status" value="1"/>
</dbReference>
<evidence type="ECO:0000313" key="8">
    <source>
        <dbReference type="EMBL" id="GGW79651.1"/>
    </source>
</evidence>
<dbReference type="GO" id="GO:0003824">
    <property type="term" value="F:catalytic activity"/>
    <property type="evidence" value="ECO:0007669"/>
    <property type="project" value="InterPro"/>
</dbReference>
<sequence length="1003" mass="108470">MSAARADDNGQAGSPLARLRGRGRTTGDASRRNRAPASRAGVSGSVLLPPEAQHASVLGLFTGSSRHLLFLRGALDDDALQLSLRELARRHGSPHGRSAGSEDGRGSAAGMGPVPVHRLDLRLLGDFDAEEQCGRAIVEARSRVSDAPLSALLALLPQDRHVLVVTTDSAASDGRSTPVIARDLAEFYAAAVQGRPHRLPPLDTAYADQSAWSTDRARARDVAYWRDVLTDAPVVLEIPTDRARPAAMSHHCAAVSQVLGPQLREELHKLASSTDATIAEVVLSGFSALLHRYSGHTRFTVGVVPAARPEPERRRLLGVLGSALPLTVDVPGSSPFADLVRATVCGTSEVSRHSAVALHEVITELGWSRDPSRNAGFQVFCDHTDLTAVRDGLPAPFVGARPAVPTGMRTDLALRSLDDGDGLRLELVYATELFDRSTAERMLRHLVCLLADGAARPGSRVDRLRLLSEEEFQQQTTGWNSTAQDFPTSACLHELFERQVLATPDAVAVVAGDRRVTYRELNERANQLAWHLRSLGIRPESFVGLCVDHSVEMFVGMFGILKAGGAYVPVDPDHPTERLAFVLAETGASVILTQEHLRSALPADGRQVFLLDGDRHLVADLPRHNPEVPMNSDNLVYAMFTSGSSGRPKGVLISHRSLNNYLLWAVEGYGVDGTHGAVMVGSIAFDLSVPNFFLPLIAGKDVTLLPKDRGLEALADLLRSRTDLSLLKITPAHLDVLRTHMREDTRLDSVRTYVVGADEVKASTVAEWRRTAPGARIINEYGPTETVVGCSVHTVPPDQDLSRAVPIGRPIMNMTMYVLNQDLQPVPVGVAGELYIGGEGVARGYLGRPDLTADKFLPDPFSARPGARFYRTGDRARFLPDGNLDFLGRIDDQVKIRGYRIELGEIEAQLLTHPAVAEAVVAAREERPGDKYLAAYLVPAADHRPTPAELRDFLGEVLPAYLLPRAYVFLDILPLSPGGKVDRRLLPVPATTSGSPRPGTPAL</sequence>
<comment type="caution">
    <text evidence="8">The sequence shown here is derived from an EMBL/GenBank/DDBJ whole genome shotgun (WGS) entry which is preliminary data.</text>
</comment>
<dbReference type="Pfam" id="PF13193">
    <property type="entry name" value="AMP-binding_C"/>
    <property type="match status" value="1"/>
</dbReference>
<dbReference type="Gene3D" id="2.30.38.10">
    <property type="entry name" value="Luciferase, Domain 3"/>
    <property type="match status" value="1"/>
</dbReference>
<dbReference type="FunFam" id="3.40.50.12780:FF:000012">
    <property type="entry name" value="Non-ribosomal peptide synthetase"/>
    <property type="match status" value="1"/>
</dbReference>
<dbReference type="GO" id="GO:0005737">
    <property type="term" value="C:cytoplasm"/>
    <property type="evidence" value="ECO:0007669"/>
    <property type="project" value="TreeGrafter"/>
</dbReference>
<dbReference type="InterPro" id="IPR045851">
    <property type="entry name" value="AMP-bd_C_sf"/>
</dbReference>
<evidence type="ECO:0000259" key="7">
    <source>
        <dbReference type="Pfam" id="PF13193"/>
    </source>
</evidence>
<dbReference type="AlphaFoldDB" id="A0A918MWT1"/>
<dbReference type="Gene3D" id="3.40.50.980">
    <property type="match status" value="2"/>
</dbReference>
<proteinExistence type="predicted"/>
<feature type="region of interest" description="Disordered" evidence="4">
    <location>
        <begin position="1"/>
        <end position="46"/>
    </location>
</feature>
<evidence type="ECO:0008006" key="10">
    <source>
        <dbReference type="Google" id="ProtNLM"/>
    </source>
</evidence>
<feature type="domain" description="Condensation" evidence="6">
    <location>
        <begin position="68"/>
        <end position="474"/>
    </location>
</feature>
<evidence type="ECO:0000313" key="9">
    <source>
        <dbReference type="Proteomes" id="UP000620224"/>
    </source>
</evidence>
<evidence type="ECO:0000256" key="2">
    <source>
        <dbReference type="ARBA" id="ARBA00022450"/>
    </source>
</evidence>
<dbReference type="SUPFAM" id="SSF56801">
    <property type="entry name" value="Acetyl-CoA synthetase-like"/>
    <property type="match status" value="1"/>
</dbReference>
<accession>A0A918MWT1</accession>
<dbReference type="SUPFAM" id="SSF52777">
    <property type="entry name" value="CoA-dependent acyltransferases"/>
    <property type="match status" value="2"/>
</dbReference>
<reference evidence="8" key="2">
    <citation type="submission" date="2020-09" db="EMBL/GenBank/DDBJ databases">
        <authorList>
            <person name="Sun Q."/>
            <person name="Ohkuma M."/>
        </authorList>
    </citation>
    <scope>NUCLEOTIDE SEQUENCE</scope>
    <source>
        <strain evidence="8">JCM 4490</strain>
    </source>
</reference>
<dbReference type="InterPro" id="IPR000873">
    <property type="entry name" value="AMP-dep_synth/lig_dom"/>
</dbReference>
<feature type="region of interest" description="Disordered" evidence="4">
    <location>
        <begin position="984"/>
        <end position="1003"/>
    </location>
</feature>
<evidence type="ECO:0000256" key="1">
    <source>
        <dbReference type="ARBA" id="ARBA00001957"/>
    </source>
</evidence>
<dbReference type="InterPro" id="IPR025110">
    <property type="entry name" value="AMP-bd_C"/>
</dbReference>
<dbReference type="GO" id="GO:0044550">
    <property type="term" value="P:secondary metabolite biosynthetic process"/>
    <property type="evidence" value="ECO:0007669"/>
    <property type="project" value="UniProtKB-ARBA"/>
</dbReference>
<dbReference type="GO" id="GO:0043041">
    <property type="term" value="P:amino acid activation for nonribosomal peptide biosynthetic process"/>
    <property type="evidence" value="ECO:0007669"/>
    <property type="project" value="TreeGrafter"/>
</dbReference>
<evidence type="ECO:0000259" key="5">
    <source>
        <dbReference type="Pfam" id="PF00501"/>
    </source>
</evidence>
<evidence type="ECO:0000256" key="3">
    <source>
        <dbReference type="ARBA" id="ARBA00022553"/>
    </source>
</evidence>
<keyword evidence="2" id="KW-0596">Phosphopantetheine</keyword>
<dbReference type="FunFam" id="3.40.50.980:FF:000001">
    <property type="entry name" value="Non-ribosomal peptide synthetase"/>
    <property type="match status" value="1"/>
</dbReference>
<dbReference type="EMBL" id="BMUE01000023">
    <property type="protein sequence ID" value="GGW79651.1"/>
    <property type="molecule type" value="Genomic_DNA"/>
</dbReference>
<name>A0A918MWT1_9ACTN</name>
<dbReference type="GO" id="GO:0008610">
    <property type="term" value="P:lipid biosynthetic process"/>
    <property type="evidence" value="ECO:0007669"/>
    <property type="project" value="UniProtKB-ARBA"/>
</dbReference>
<protein>
    <recommendedName>
        <fullName evidence="10">Amino acid adenylation domain-containing protein</fullName>
    </recommendedName>
</protein>
<gene>
    <name evidence="8" type="ORF">GCM10010503_66600</name>
</gene>
<dbReference type="InterPro" id="IPR023213">
    <property type="entry name" value="CAT-like_dom_sf"/>
</dbReference>
<dbReference type="Gene3D" id="3.30.300.30">
    <property type="match status" value="1"/>
</dbReference>
<evidence type="ECO:0000259" key="6">
    <source>
        <dbReference type="Pfam" id="PF00668"/>
    </source>
</evidence>
<evidence type="ECO:0000256" key="4">
    <source>
        <dbReference type="SAM" id="MobiDB-lite"/>
    </source>
</evidence>
<dbReference type="RefSeq" id="WP_229816369.1">
    <property type="nucleotide sequence ID" value="NZ_BMUE01000023.1"/>
</dbReference>
<dbReference type="Pfam" id="PF00668">
    <property type="entry name" value="Condensation"/>
    <property type="match status" value="1"/>
</dbReference>
<dbReference type="FunFam" id="3.30.300.30:FF:000010">
    <property type="entry name" value="Enterobactin synthetase component F"/>
    <property type="match status" value="1"/>
</dbReference>
<dbReference type="Gene3D" id="3.30.559.30">
    <property type="entry name" value="Nonribosomal peptide synthetase, condensation domain"/>
    <property type="match status" value="1"/>
</dbReference>
<feature type="region of interest" description="Disordered" evidence="4">
    <location>
        <begin position="90"/>
        <end position="112"/>
    </location>
</feature>
<organism evidence="8 9">
    <name type="scientific">Streptomyces lucensis JCM 4490</name>
    <dbReference type="NCBI Taxonomy" id="1306176"/>
    <lineage>
        <taxon>Bacteria</taxon>
        <taxon>Bacillati</taxon>
        <taxon>Actinomycetota</taxon>
        <taxon>Actinomycetes</taxon>
        <taxon>Kitasatosporales</taxon>
        <taxon>Streptomycetaceae</taxon>
        <taxon>Streptomyces</taxon>
    </lineage>
</organism>
<keyword evidence="9" id="KW-1185">Reference proteome</keyword>
<dbReference type="PANTHER" id="PTHR45527">
    <property type="entry name" value="NONRIBOSOMAL PEPTIDE SYNTHETASE"/>
    <property type="match status" value="1"/>
</dbReference>
<dbReference type="Pfam" id="PF00501">
    <property type="entry name" value="AMP-binding"/>
    <property type="match status" value="1"/>
</dbReference>
<keyword evidence="3" id="KW-0597">Phosphoprotein</keyword>
<comment type="cofactor">
    <cofactor evidence="1">
        <name>pantetheine 4'-phosphate</name>
        <dbReference type="ChEBI" id="CHEBI:47942"/>
    </cofactor>
</comment>
<dbReference type="InterPro" id="IPR001242">
    <property type="entry name" value="Condensation_dom"/>
</dbReference>
<dbReference type="FunFam" id="2.30.38.10:FF:000001">
    <property type="entry name" value="Non-ribosomal peptide synthetase PvdI"/>
    <property type="match status" value="1"/>
</dbReference>
<dbReference type="InterPro" id="IPR010071">
    <property type="entry name" value="AA_adenyl_dom"/>
</dbReference>
<dbReference type="PANTHER" id="PTHR45527:SF1">
    <property type="entry name" value="FATTY ACID SYNTHASE"/>
    <property type="match status" value="1"/>
</dbReference>
<dbReference type="Proteomes" id="UP000620224">
    <property type="component" value="Unassembled WGS sequence"/>
</dbReference>
<dbReference type="GO" id="GO:0031177">
    <property type="term" value="F:phosphopantetheine binding"/>
    <property type="evidence" value="ECO:0007669"/>
    <property type="project" value="TreeGrafter"/>
</dbReference>
<reference evidence="8" key="1">
    <citation type="journal article" date="2014" name="Int. J. Syst. Evol. Microbiol.">
        <title>Complete genome sequence of Corynebacterium casei LMG S-19264T (=DSM 44701T), isolated from a smear-ripened cheese.</title>
        <authorList>
            <consortium name="US DOE Joint Genome Institute (JGI-PGF)"/>
            <person name="Walter F."/>
            <person name="Albersmeier A."/>
            <person name="Kalinowski J."/>
            <person name="Ruckert C."/>
        </authorList>
    </citation>
    <scope>NUCLEOTIDE SEQUENCE</scope>
    <source>
        <strain evidence="8">JCM 4490</strain>
    </source>
</reference>
<feature type="domain" description="AMP-binding enzyme C-terminal" evidence="7">
    <location>
        <begin position="905"/>
        <end position="980"/>
    </location>
</feature>